<dbReference type="OrthoDB" id="1721884at2759"/>
<sequence length="133" mass="15046">MAALNIIHYSNDSLKETLKGFLLHNGQKHTDQENPDNCPPPKKTRQLLKDCSISVKGRLKQPKMPVHTAPGNHPSSTGEEKEEEKENLDVETFLIVRFFSWHAGRKEGKGLGAWPNPYCPCTLWCCMVGKGFW</sequence>
<organism evidence="2 3">
    <name type="scientific">Phrynocephalus forsythii</name>
    <dbReference type="NCBI Taxonomy" id="171643"/>
    <lineage>
        <taxon>Eukaryota</taxon>
        <taxon>Metazoa</taxon>
        <taxon>Chordata</taxon>
        <taxon>Craniata</taxon>
        <taxon>Vertebrata</taxon>
        <taxon>Euteleostomi</taxon>
        <taxon>Lepidosauria</taxon>
        <taxon>Squamata</taxon>
        <taxon>Bifurcata</taxon>
        <taxon>Unidentata</taxon>
        <taxon>Episquamata</taxon>
        <taxon>Toxicofera</taxon>
        <taxon>Iguania</taxon>
        <taxon>Acrodonta</taxon>
        <taxon>Agamidae</taxon>
        <taxon>Agaminae</taxon>
        <taxon>Phrynocephalus</taxon>
    </lineage>
</organism>
<evidence type="ECO:0000256" key="1">
    <source>
        <dbReference type="SAM" id="MobiDB-lite"/>
    </source>
</evidence>
<gene>
    <name evidence="2" type="ORF">JRQ81_007000</name>
</gene>
<dbReference type="Proteomes" id="UP001142489">
    <property type="component" value="Unassembled WGS sequence"/>
</dbReference>
<evidence type="ECO:0000313" key="2">
    <source>
        <dbReference type="EMBL" id="KAJ7311381.1"/>
    </source>
</evidence>
<name>A0A9Q0XE94_9SAUR</name>
<accession>A0A9Q0XE94</accession>
<feature type="region of interest" description="Disordered" evidence="1">
    <location>
        <begin position="25"/>
        <end position="87"/>
    </location>
</feature>
<reference evidence="2" key="1">
    <citation type="journal article" date="2023" name="DNA Res.">
        <title>Chromosome-level genome assembly of Phrynocephalus forsythii using third-generation DNA sequencing and Hi-C analysis.</title>
        <authorList>
            <person name="Qi Y."/>
            <person name="Zhao W."/>
            <person name="Zhao Y."/>
            <person name="Niu C."/>
            <person name="Cao S."/>
            <person name="Zhang Y."/>
        </authorList>
    </citation>
    <scope>NUCLEOTIDE SEQUENCE</scope>
    <source>
        <tissue evidence="2">Muscle</tissue>
    </source>
</reference>
<dbReference type="AlphaFoldDB" id="A0A9Q0XE94"/>
<dbReference type="EMBL" id="JAPFRF010000014">
    <property type="protein sequence ID" value="KAJ7311381.1"/>
    <property type="molecule type" value="Genomic_DNA"/>
</dbReference>
<evidence type="ECO:0000313" key="3">
    <source>
        <dbReference type="Proteomes" id="UP001142489"/>
    </source>
</evidence>
<comment type="caution">
    <text evidence="2">The sequence shown here is derived from an EMBL/GenBank/DDBJ whole genome shotgun (WGS) entry which is preliminary data.</text>
</comment>
<keyword evidence="3" id="KW-1185">Reference proteome</keyword>
<protein>
    <submittedName>
        <fullName evidence="2">Uncharacterized protein</fullName>
    </submittedName>
</protein>
<proteinExistence type="predicted"/>